<evidence type="ECO:0000256" key="2">
    <source>
        <dbReference type="ARBA" id="ARBA00023002"/>
    </source>
</evidence>
<dbReference type="InterPro" id="IPR050097">
    <property type="entry name" value="Ferredoxin-NADP_redctase_2"/>
</dbReference>
<dbReference type="PRINTS" id="PR00368">
    <property type="entry name" value="FADPNR"/>
</dbReference>
<proteinExistence type="predicted"/>
<dbReference type="Gene3D" id="3.50.50.60">
    <property type="entry name" value="FAD/NAD(P)-binding domain"/>
    <property type="match status" value="2"/>
</dbReference>
<feature type="compositionally biased region" description="Basic and acidic residues" evidence="3">
    <location>
        <begin position="347"/>
        <end position="360"/>
    </location>
</feature>
<evidence type="ECO:0000259" key="5">
    <source>
        <dbReference type="Pfam" id="PF13192"/>
    </source>
</evidence>
<name>A0A644UKQ4_9ZZZZ</name>
<protein>
    <submittedName>
        <fullName evidence="6">Ferredoxin--NADP reductase</fullName>
        <ecNumber evidence="6">1.18.1.2</ecNumber>
    </submittedName>
</protein>
<dbReference type="GO" id="GO:0004324">
    <property type="term" value="F:ferredoxin-NADP+ reductase activity"/>
    <property type="evidence" value="ECO:0007669"/>
    <property type="project" value="UniProtKB-EC"/>
</dbReference>
<dbReference type="InterPro" id="IPR012336">
    <property type="entry name" value="Thioredoxin-like_fold"/>
</dbReference>
<dbReference type="Gene3D" id="3.40.30.80">
    <property type="match status" value="1"/>
</dbReference>
<evidence type="ECO:0000313" key="6">
    <source>
        <dbReference type="EMBL" id="MPL79432.1"/>
    </source>
</evidence>
<dbReference type="PANTHER" id="PTHR48105">
    <property type="entry name" value="THIOREDOXIN REDUCTASE 1-RELATED-RELATED"/>
    <property type="match status" value="1"/>
</dbReference>
<dbReference type="Pfam" id="PF13192">
    <property type="entry name" value="Thioredoxin_3"/>
    <property type="match status" value="1"/>
</dbReference>
<keyword evidence="1" id="KW-0285">Flavoprotein</keyword>
<dbReference type="SUPFAM" id="SSF52833">
    <property type="entry name" value="Thioredoxin-like"/>
    <property type="match status" value="2"/>
</dbReference>
<dbReference type="InterPro" id="IPR017561">
    <property type="entry name" value="AhpF_homologue_put"/>
</dbReference>
<feature type="domain" description="Thioredoxin-like fold" evidence="5">
    <location>
        <begin position="499"/>
        <end position="570"/>
    </location>
</feature>
<dbReference type="AlphaFoldDB" id="A0A644UKQ4"/>
<dbReference type="EMBL" id="VSSQ01000126">
    <property type="protein sequence ID" value="MPL79432.1"/>
    <property type="molecule type" value="Genomic_DNA"/>
</dbReference>
<dbReference type="CDD" id="cd03026">
    <property type="entry name" value="AhpF_NTD_C"/>
    <property type="match status" value="1"/>
</dbReference>
<dbReference type="Pfam" id="PF07992">
    <property type="entry name" value="Pyr_redox_2"/>
    <property type="match status" value="1"/>
</dbReference>
<gene>
    <name evidence="6" type="ORF">SDC9_25310</name>
</gene>
<keyword evidence="2 6" id="KW-0560">Oxidoreductase</keyword>
<dbReference type="CDD" id="cd02974">
    <property type="entry name" value="AhpF_NTD_N"/>
    <property type="match status" value="1"/>
</dbReference>
<dbReference type="InterPro" id="IPR023753">
    <property type="entry name" value="FAD/NAD-binding_dom"/>
</dbReference>
<sequence length="576" mass="62287">MAARSGDAQTQPGSGREAVSSMKELYDLIIIGSGSAGMAAGIYAGRSKLKTLVIDRDRAGGQIKITSEVENYPGILNISGEELSQTMRRQAEKFGVKFRQAAVESVDLAGDIKKIRTAEGDYEALAVIIATGSVPRKLGFIGEEEFRGRGIGYCATCDGEFFTGMDVFVIGGGLAAAEEGIFLTRYARKVTMIVRGDGFSCPQTISERVLAHPKIEVKFNTELREAGGDAVLRYAEFVNNRSGERWRYDVREQKQTFGVFVFVGYIPQSAEYAQEVRIDERGYIPTDESMGTNVEGVYAAGDIRPKELRQLVTAVADGAIAATSAEKYLVGKKERLGLGELGELGESGERDELSDEEKTPVTRQGTSLLDDSLKEQLVPILERLGNRIGLLAFLEGGSGFSEELRSFLSEFAGLTDKVEVEFLNRGEDAAREKEAKITLFPAVAVLGPDGAYTGVQFHGIPGGHEINSFILALYNAAGPGQAVGEETLAKIRGVSRKVNFKIGVSLSCTLCPDVVTLAQLMALKNPLIEAEMIDVAHYPDFKNKYGIMSVPAIVVNDEKVVFGKKNLEELLELAGG</sequence>
<dbReference type="SUPFAM" id="SSF51905">
    <property type="entry name" value="FAD/NAD(P)-binding domain"/>
    <property type="match status" value="2"/>
</dbReference>
<dbReference type="InterPro" id="IPR036188">
    <property type="entry name" value="FAD/NAD-bd_sf"/>
</dbReference>
<comment type="caution">
    <text evidence="6">The sequence shown here is derived from an EMBL/GenBank/DDBJ whole genome shotgun (WGS) entry which is preliminary data.</text>
</comment>
<dbReference type="InterPro" id="IPR044142">
    <property type="entry name" value="AhpF_NTD_N"/>
</dbReference>
<accession>A0A644UKQ4</accession>
<evidence type="ECO:0000259" key="4">
    <source>
        <dbReference type="Pfam" id="PF07992"/>
    </source>
</evidence>
<dbReference type="InterPro" id="IPR036249">
    <property type="entry name" value="Thioredoxin-like_sf"/>
</dbReference>
<reference evidence="6" key="1">
    <citation type="submission" date="2019-08" db="EMBL/GenBank/DDBJ databases">
        <authorList>
            <person name="Kucharzyk K."/>
            <person name="Murdoch R.W."/>
            <person name="Higgins S."/>
            <person name="Loffler F."/>
        </authorList>
    </citation>
    <scope>NUCLEOTIDE SEQUENCE</scope>
</reference>
<dbReference type="InterPro" id="IPR044141">
    <property type="entry name" value="AhpF_NTD_C"/>
</dbReference>
<evidence type="ECO:0000256" key="1">
    <source>
        <dbReference type="ARBA" id="ARBA00022630"/>
    </source>
</evidence>
<feature type="region of interest" description="Disordered" evidence="3">
    <location>
        <begin position="344"/>
        <end position="365"/>
    </location>
</feature>
<dbReference type="EC" id="1.18.1.2" evidence="6"/>
<organism evidence="6">
    <name type="scientific">bioreactor metagenome</name>
    <dbReference type="NCBI Taxonomy" id="1076179"/>
    <lineage>
        <taxon>unclassified sequences</taxon>
        <taxon>metagenomes</taxon>
        <taxon>ecological metagenomes</taxon>
    </lineage>
</organism>
<feature type="domain" description="FAD/NAD(P)-binding" evidence="4">
    <location>
        <begin position="26"/>
        <end position="318"/>
    </location>
</feature>
<evidence type="ECO:0000256" key="3">
    <source>
        <dbReference type="SAM" id="MobiDB-lite"/>
    </source>
</evidence>
<dbReference type="NCBIfam" id="TIGR03143">
    <property type="entry name" value="AhpF_homolog"/>
    <property type="match status" value="1"/>
</dbReference>
<dbReference type="PRINTS" id="PR00469">
    <property type="entry name" value="PNDRDTASEII"/>
</dbReference>